<keyword evidence="2" id="KW-0812">Transmembrane</keyword>
<name>A0A6J7MZQ3_9ZZZZ</name>
<feature type="compositionally biased region" description="Basic and acidic residues" evidence="1">
    <location>
        <begin position="34"/>
        <end position="57"/>
    </location>
</feature>
<keyword evidence="2" id="KW-0472">Membrane</keyword>
<keyword evidence="2" id="KW-1133">Transmembrane helix</keyword>
<gene>
    <name evidence="3" type="ORF">UFOPK3897_01242</name>
</gene>
<organism evidence="3">
    <name type="scientific">freshwater metagenome</name>
    <dbReference type="NCBI Taxonomy" id="449393"/>
    <lineage>
        <taxon>unclassified sequences</taxon>
        <taxon>metagenomes</taxon>
        <taxon>ecological metagenomes</taxon>
    </lineage>
</organism>
<reference evidence="3" key="1">
    <citation type="submission" date="2020-05" db="EMBL/GenBank/DDBJ databases">
        <authorList>
            <person name="Chiriac C."/>
            <person name="Salcher M."/>
            <person name="Ghai R."/>
            <person name="Kavagutti S V."/>
        </authorList>
    </citation>
    <scope>NUCLEOTIDE SEQUENCE</scope>
</reference>
<protein>
    <submittedName>
        <fullName evidence="3">Unannotated protein</fullName>
    </submittedName>
</protein>
<evidence type="ECO:0000256" key="1">
    <source>
        <dbReference type="SAM" id="MobiDB-lite"/>
    </source>
</evidence>
<evidence type="ECO:0000313" key="3">
    <source>
        <dbReference type="EMBL" id="CAB4983274.1"/>
    </source>
</evidence>
<dbReference type="EMBL" id="CAFBOF010000032">
    <property type="protein sequence ID" value="CAB4983274.1"/>
    <property type="molecule type" value="Genomic_DNA"/>
</dbReference>
<dbReference type="AlphaFoldDB" id="A0A6J7MZQ3"/>
<sequence>MNYSINRRFIVRFTVGIVVAALSAAAIVGLSGGSDHRKSSSQLRRDNRSVTATKEKAQAPTLDPTTEIAKINEEKSSTVATQASDGSSAKAPAAPAAAVAPVAPPAAVAPVAPPAAVAPVGDHTGPTFGGVGVGCGVKTIFSITVSDPSGVAAVWGNYYNDAGVKTGFTMGPGQNGYWVVSIFDTDLDGFDSIYVAASDSAGNTSSTRVSGLCQV</sequence>
<feature type="region of interest" description="Disordered" evidence="1">
    <location>
        <begin position="31"/>
        <end position="61"/>
    </location>
</feature>
<evidence type="ECO:0000256" key="2">
    <source>
        <dbReference type="SAM" id="Phobius"/>
    </source>
</evidence>
<proteinExistence type="predicted"/>
<feature type="transmembrane region" description="Helical" evidence="2">
    <location>
        <begin position="9"/>
        <end position="30"/>
    </location>
</feature>
<accession>A0A6J7MZQ3</accession>